<dbReference type="STRING" id="1073996.SAMN05444271_11725"/>
<dbReference type="RefSeq" id="WP_012660132.1">
    <property type="nucleotide sequence ID" value="NZ_CP024845.1"/>
</dbReference>
<reference evidence="3 4" key="1">
    <citation type="submission" date="2016-10" db="EMBL/GenBank/DDBJ databases">
        <authorList>
            <person name="de Groot N.N."/>
        </authorList>
    </citation>
    <scope>NUCLEOTIDE SEQUENCE [LARGE SCALE GENOMIC DNA]</scope>
    <source>
        <strain evidence="3 4">DSM 22187</strain>
    </source>
</reference>
<gene>
    <name evidence="3" type="ORF">SAMN05444271_11725</name>
</gene>
<feature type="compositionally biased region" description="Low complexity" evidence="1">
    <location>
        <begin position="1"/>
        <end position="11"/>
    </location>
</feature>
<keyword evidence="4" id="KW-1185">Reference proteome</keyword>
<dbReference type="GeneID" id="35002090"/>
<dbReference type="AlphaFoldDB" id="A0A1H6VTH9"/>
<accession>A0A1H6VTH9</accession>
<feature type="domain" description="N-terminal" evidence="2">
    <location>
        <begin position="19"/>
        <end position="100"/>
    </location>
</feature>
<dbReference type="InterPro" id="IPR013610">
    <property type="entry name" value="ArdC_N"/>
</dbReference>
<dbReference type="EMBL" id="FNYR01000017">
    <property type="protein sequence ID" value="SEJ03335.1"/>
    <property type="molecule type" value="Genomic_DNA"/>
</dbReference>
<accession>A0A2H4Q178</accession>
<name>A0A1H6VTH9_9EURY</name>
<dbReference type="OrthoDB" id="336062at2157"/>
<feature type="region of interest" description="Disordered" evidence="1">
    <location>
        <begin position="1"/>
        <end position="20"/>
    </location>
</feature>
<dbReference type="Proteomes" id="UP000198888">
    <property type="component" value="Unassembled WGS sequence"/>
</dbReference>
<evidence type="ECO:0000259" key="2">
    <source>
        <dbReference type="Pfam" id="PF08401"/>
    </source>
</evidence>
<evidence type="ECO:0000256" key="1">
    <source>
        <dbReference type="SAM" id="MobiDB-lite"/>
    </source>
</evidence>
<dbReference type="KEGG" id="hae:halTADL_1278"/>
<dbReference type="Pfam" id="PF08401">
    <property type="entry name" value="ArdcN"/>
    <property type="match status" value="1"/>
</dbReference>
<evidence type="ECO:0000313" key="3">
    <source>
        <dbReference type="EMBL" id="SEJ03335.1"/>
    </source>
</evidence>
<proteinExistence type="predicted"/>
<sequence>MATTSETSVSFEESDTRHDEMHSTIEQWVDELVDHVDDAQESKEFQEWLDVQSRFHDYSHRNTLLIKLQCPEATRVAGYHTWRTDFDRHVQKGEQAIWIWAPIIAKRCPKCKNAPSYHDQVDCEYDETPPREWSKGLVGFRPTTVFDVSQTEGELLPELETAATGSAGDLVVKLTGVAEDLGVTVRIVEGEEWEYGEAMGVCKYRCIHSFHPVIEAKARANQADLAVTLIHEYAHALLHFGVDSEPERAKREVEAEAVAYIVGRFFDLDTSGSAFYLAAWENEDSEVIQDRLGRISSTAQKIIEAVSKI</sequence>
<dbReference type="GO" id="GO:0003697">
    <property type="term" value="F:single-stranded DNA binding"/>
    <property type="evidence" value="ECO:0007669"/>
    <property type="project" value="InterPro"/>
</dbReference>
<organism evidence="3 4">
    <name type="scientific">Halohasta litchfieldiae</name>
    <dbReference type="NCBI Taxonomy" id="1073996"/>
    <lineage>
        <taxon>Archaea</taxon>
        <taxon>Methanobacteriati</taxon>
        <taxon>Methanobacteriota</taxon>
        <taxon>Stenosarchaea group</taxon>
        <taxon>Halobacteria</taxon>
        <taxon>Halobacteriales</taxon>
        <taxon>Haloferacaceae</taxon>
        <taxon>Halohasta</taxon>
    </lineage>
</organism>
<evidence type="ECO:0000313" key="4">
    <source>
        <dbReference type="Proteomes" id="UP000198888"/>
    </source>
</evidence>
<protein>
    <recommendedName>
        <fullName evidence="2">N-terminal domain-containing protein</fullName>
    </recommendedName>
</protein>